<feature type="chain" id="PRO_5047401232" description="Solute-binding protein family 3/N-terminal domain-containing protein" evidence="2">
    <location>
        <begin position="20"/>
        <end position="243"/>
    </location>
</feature>
<dbReference type="PANTHER" id="PTHR35936">
    <property type="entry name" value="MEMBRANE-BOUND LYTIC MUREIN TRANSGLYCOSYLASE F"/>
    <property type="match status" value="1"/>
</dbReference>
<dbReference type="SMART" id="SM00062">
    <property type="entry name" value="PBPb"/>
    <property type="match status" value="1"/>
</dbReference>
<evidence type="ECO:0000313" key="4">
    <source>
        <dbReference type="EMBL" id="GLR11618.1"/>
    </source>
</evidence>
<proteinExistence type="predicted"/>
<feature type="signal peptide" evidence="2">
    <location>
        <begin position="1"/>
        <end position="19"/>
    </location>
</feature>
<gene>
    <name evidence="4" type="ORF">GCM10007907_04080</name>
</gene>
<dbReference type="RefSeq" id="WP_284194768.1">
    <property type="nucleotide sequence ID" value="NZ_BSOG01000001.1"/>
</dbReference>
<sequence length="243" mass="26283">MKRAVGWLMLCAAFGVSHADTFVVVTGNDYAPFADQKLPEGGMTTEIVKRALAESKAELKLDWQPWSRGLEETKAARFAGTFPYLKTPEREVEFLYSQPIYTIEDRLFAKPGSNLDAANLKTLEGKKICLPLGWAPAAKLAPMLKSGALKQDQPKDISTCVKMVQAGRADFFVTDQFQGNAALQAAGAKDISMGASTVGSATLHLIAIKSGSQSKALLDAFNNGLAALKKSGEYERIVNKHTK</sequence>
<evidence type="ECO:0000313" key="5">
    <source>
        <dbReference type="Proteomes" id="UP001156706"/>
    </source>
</evidence>
<accession>A0ABQ5YDD5</accession>
<dbReference type="Pfam" id="PF00497">
    <property type="entry name" value="SBP_bac_3"/>
    <property type="match status" value="1"/>
</dbReference>
<protein>
    <recommendedName>
        <fullName evidence="3">Solute-binding protein family 3/N-terminal domain-containing protein</fullName>
    </recommendedName>
</protein>
<evidence type="ECO:0000256" key="1">
    <source>
        <dbReference type="ARBA" id="ARBA00022729"/>
    </source>
</evidence>
<dbReference type="SUPFAM" id="SSF53850">
    <property type="entry name" value="Periplasmic binding protein-like II"/>
    <property type="match status" value="1"/>
</dbReference>
<evidence type="ECO:0000256" key="2">
    <source>
        <dbReference type="SAM" id="SignalP"/>
    </source>
</evidence>
<feature type="domain" description="Solute-binding protein family 3/N-terminal" evidence="3">
    <location>
        <begin position="21"/>
        <end position="243"/>
    </location>
</feature>
<keyword evidence="1 2" id="KW-0732">Signal</keyword>
<comment type="caution">
    <text evidence="4">The sequence shown here is derived from an EMBL/GenBank/DDBJ whole genome shotgun (WGS) entry which is preliminary data.</text>
</comment>
<dbReference type="Proteomes" id="UP001156706">
    <property type="component" value="Unassembled WGS sequence"/>
</dbReference>
<reference evidence="5" key="1">
    <citation type="journal article" date="2019" name="Int. J. Syst. Evol. Microbiol.">
        <title>The Global Catalogue of Microorganisms (GCM) 10K type strain sequencing project: providing services to taxonomists for standard genome sequencing and annotation.</title>
        <authorList>
            <consortium name="The Broad Institute Genomics Platform"/>
            <consortium name="The Broad Institute Genome Sequencing Center for Infectious Disease"/>
            <person name="Wu L."/>
            <person name="Ma J."/>
        </authorList>
    </citation>
    <scope>NUCLEOTIDE SEQUENCE [LARGE SCALE GENOMIC DNA]</scope>
    <source>
        <strain evidence="5">NBRC 110044</strain>
    </source>
</reference>
<organism evidence="4 5">
    <name type="scientific">Chitinimonas prasina</name>
    <dbReference type="NCBI Taxonomy" id="1434937"/>
    <lineage>
        <taxon>Bacteria</taxon>
        <taxon>Pseudomonadati</taxon>
        <taxon>Pseudomonadota</taxon>
        <taxon>Betaproteobacteria</taxon>
        <taxon>Neisseriales</taxon>
        <taxon>Chitinibacteraceae</taxon>
        <taxon>Chitinimonas</taxon>
    </lineage>
</organism>
<dbReference type="Gene3D" id="3.40.190.10">
    <property type="entry name" value="Periplasmic binding protein-like II"/>
    <property type="match status" value="2"/>
</dbReference>
<dbReference type="InterPro" id="IPR001638">
    <property type="entry name" value="Solute-binding_3/MltF_N"/>
</dbReference>
<name>A0ABQ5YDD5_9NEIS</name>
<evidence type="ECO:0000259" key="3">
    <source>
        <dbReference type="SMART" id="SM00062"/>
    </source>
</evidence>
<dbReference type="PANTHER" id="PTHR35936:SF25">
    <property type="entry name" value="ABC TRANSPORTER SUBSTRATE-BINDING PROTEIN"/>
    <property type="match status" value="1"/>
</dbReference>
<keyword evidence="5" id="KW-1185">Reference proteome</keyword>
<dbReference type="EMBL" id="BSOG01000001">
    <property type="protein sequence ID" value="GLR11618.1"/>
    <property type="molecule type" value="Genomic_DNA"/>
</dbReference>